<dbReference type="RefSeq" id="XP_012186943.1">
    <property type="nucleotide sequence ID" value="XM_012331553.1"/>
</dbReference>
<feature type="region of interest" description="Disordered" evidence="1">
    <location>
        <begin position="308"/>
        <end position="330"/>
    </location>
</feature>
<dbReference type="eggNOG" id="ENOG502R2HD">
    <property type="taxonomic scope" value="Eukaryota"/>
</dbReference>
<dbReference type="GeneID" id="24106222"/>
<feature type="region of interest" description="Disordered" evidence="1">
    <location>
        <begin position="147"/>
        <end position="166"/>
    </location>
</feature>
<reference evidence="3" key="1">
    <citation type="journal article" date="2013" name="Genome Announc.">
        <title>Draft genome sequence of the basidiomycetous yeast-like fungus Pseudozyma hubeiensis SY62, which produces an abundant amount of the biosurfactant mannosylerythritol lipids.</title>
        <authorList>
            <person name="Konishi M."/>
            <person name="Hatada Y."/>
            <person name="Horiuchi J."/>
        </authorList>
    </citation>
    <scope>NUCLEOTIDE SEQUENCE [LARGE SCALE GENOMIC DNA]</scope>
    <source>
        <strain evidence="3">SY62</strain>
    </source>
</reference>
<feature type="compositionally biased region" description="Low complexity" evidence="1">
    <location>
        <begin position="151"/>
        <end position="166"/>
    </location>
</feature>
<sequence>MQGSFASSSTSLPAGGEKKAKRNLFKRVTLRPKPSLSVSTSAFASPAAEYSPRRASEMTARDASRQTIDIGRSVPATPKSARSTRSFDAKSLALATRVTTESASRSKRFSVKSDAPPVPYIPKSYLISDEIFVIANLPPVAEVVAPTPRISESSSAPSSYSMMSSTSSRSSSSWLDDLQNVGFPSPPSGDNATFSPMYVRSGPEAKYEPTRSSLDDIDDQIVLNLCLNLCDDTTPTGLAPTDMERDTTSTRSHRRTSSLASVPLESLSRSLHTRTASAPLSLGPLPPQPTQAPAEAVLRKTNAIKKRYSRQLPSPKLPSQTNSPALGSGKEDDASCYFGAARAAPSTHRLDSISSLKTIEADLSHDSKMVKRNHQRSYSKHSITSEQDFLGVPRHVELTPGRGAARKTAADFESEVEQHNLRSRWSEDSEDGSGGVEEVRRLFSSLLSPKLGSAPKMTSSLSSYYTIAEGDSAVSGTKTPDMISVRHSSSSSSSNSSISDFSDLTVAAPSSSKVKAVEDEQETLFDFSRASLDYRAIYALAQQYAASNSTSPAPSRNPSLRRASTLKVKQSGSHKLSSLLPNASASRSLRSLAVDPLDRTYHLRK</sequence>
<keyword evidence="3" id="KW-1185">Reference proteome</keyword>
<feature type="region of interest" description="Disordered" evidence="1">
    <location>
        <begin position="407"/>
        <end position="434"/>
    </location>
</feature>
<feature type="compositionally biased region" description="Basic residues" evidence="1">
    <location>
        <begin position="19"/>
        <end position="30"/>
    </location>
</feature>
<dbReference type="AlphaFoldDB" id="R9NXP5"/>
<feature type="compositionally biased region" description="Polar residues" evidence="1">
    <location>
        <begin position="1"/>
        <end position="12"/>
    </location>
</feature>
<feature type="compositionally biased region" description="Basic and acidic residues" evidence="1">
    <location>
        <begin position="51"/>
        <end position="64"/>
    </location>
</feature>
<name>R9NXP5_PSEHS</name>
<protein>
    <submittedName>
        <fullName evidence="2">Uncharacterized protein</fullName>
    </submittedName>
</protein>
<gene>
    <name evidence="2" type="ORF">PHSY_000921</name>
</gene>
<feature type="region of interest" description="Disordered" evidence="1">
    <location>
        <begin position="475"/>
        <end position="500"/>
    </location>
</feature>
<feature type="region of interest" description="Disordered" evidence="1">
    <location>
        <begin position="233"/>
        <end position="294"/>
    </location>
</feature>
<dbReference type="OrthoDB" id="2553048at2759"/>
<feature type="compositionally biased region" description="Polar residues" evidence="1">
    <location>
        <begin position="547"/>
        <end position="558"/>
    </location>
</feature>
<evidence type="ECO:0000313" key="3">
    <source>
        <dbReference type="Proteomes" id="UP000014071"/>
    </source>
</evidence>
<dbReference type="Proteomes" id="UP000014071">
    <property type="component" value="Unassembled WGS sequence"/>
</dbReference>
<evidence type="ECO:0000256" key="1">
    <source>
        <dbReference type="SAM" id="MobiDB-lite"/>
    </source>
</evidence>
<feature type="compositionally biased region" description="Low complexity" evidence="1">
    <location>
        <begin position="485"/>
        <end position="500"/>
    </location>
</feature>
<dbReference type="HOGENOM" id="CLU_451365_0_0_1"/>
<organism evidence="2 3">
    <name type="scientific">Pseudozyma hubeiensis (strain SY62)</name>
    <name type="common">Yeast</name>
    <dbReference type="NCBI Taxonomy" id="1305764"/>
    <lineage>
        <taxon>Eukaryota</taxon>
        <taxon>Fungi</taxon>
        <taxon>Dikarya</taxon>
        <taxon>Basidiomycota</taxon>
        <taxon>Ustilaginomycotina</taxon>
        <taxon>Ustilaginomycetes</taxon>
        <taxon>Ustilaginales</taxon>
        <taxon>Ustilaginaceae</taxon>
        <taxon>Pseudozyma</taxon>
    </lineage>
</organism>
<feature type="compositionally biased region" description="Basic and acidic residues" evidence="1">
    <location>
        <begin position="416"/>
        <end position="427"/>
    </location>
</feature>
<proteinExistence type="predicted"/>
<dbReference type="EMBL" id="DF238775">
    <property type="protein sequence ID" value="GAC93356.1"/>
    <property type="molecule type" value="Genomic_DNA"/>
</dbReference>
<accession>R9NXP5</accession>
<evidence type="ECO:0000313" key="2">
    <source>
        <dbReference type="EMBL" id="GAC93356.1"/>
    </source>
</evidence>
<feature type="region of interest" description="Disordered" evidence="1">
    <location>
        <begin position="547"/>
        <end position="580"/>
    </location>
</feature>
<feature type="region of interest" description="Disordered" evidence="1">
    <location>
        <begin position="1"/>
        <end position="86"/>
    </location>
</feature>